<dbReference type="Gene3D" id="2.60.120.10">
    <property type="entry name" value="Jelly Rolls"/>
    <property type="match status" value="1"/>
</dbReference>
<dbReference type="InterPro" id="IPR052535">
    <property type="entry name" value="Bacilysin_H2HPP_isomerase"/>
</dbReference>
<evidence type="ECO:0000313" key="2">
    <source>
        <dbReference type="EMBL" id="TDP06618.1"/>
    </source>
</evidence>
<dbReference type="CDD" id="cd02238">
    <property type="entry name" value="cupin_KdgF"/>
    <property type="match status" value="1"/>
</dbReference>
<dbReference type="PANTHER" id="PTHR40112:SF1">
    <property type="entry name" value="H2HPP ISOMERASE"/>
    <property type="match status" value="1"/>
</dbReference>
<dbReference type="InterPro" id="IPR011051">
    <property type="entry name" value="RmlC_Cupin_sf"/>
</dbReference>
<dbReference type="PIRSF" id="PIRSF029883">
    <property type="entry name" value="KdgF"/>
    <property type="match status" value="1"/>
</dbReference>
<gene>
    <name evidence="2" type="ORF">DFR39_10886</name>
</gene>
<proteinExistence type="predicted"/>
<evidence type="ECO:0000259" key="1">
    <source>
        <dbReference type="Pfam" id="PF07883"/>
    </source>
</evidence>
<dbReference type="EMBL" id="SNXE01000008">
    <property type="protein sequence ID" value="TDP06618.1"/>
    <property type="molecule type" value="Genomic_DNA"/>
</dbReference>
<feature type="domain" description="Cupin type-2" evidence="1">
    <location>
        <begin position="42"/>
        <end position="100"/>
    </location>
</feature>
<accession>A0A4R6MWM4</accession>
<dbReference type="RefSeq" id="WP_133604743.1">
    <property type="nucleotide sequence ID" value="NZ_JAUFPJ010000009.1"/>
</dbReference>
<dbReference type="InterPro" id="IPR025499">
    <property type="entry name" value="KdgF"/>
</dbReference>
<dbReference type="OrthoDB" id="9811153at2"/>
<dbReference type="Proteomes" id="UP000295357">
    <property type="component" value="Unassembled WGS sequence"/>
</dbReference>
<protein>
    <submittedName>
        <fullName evidence="2">Cupin domain</fullName>
    </submittedName>
</protein>
<dbReference type="InterPro" id="IPR014710">
    <property type="entry name" value="RmlC-like_jellyroll"/>
</dbReference>
<name>A0A4R6MWM4_9BURK</name>
<reference evidence="2 3" key="1">
    <citation type="submission" date="2019-03" db="EMBL/GenBank/DDBJ databases">
        <title>Genomic Encyclopedia of Type Strains, Phase IV (KMG-IV): sequencing the most valuable type-strain genomes for metagenomic binning, comparative biology and taxonomic classification.</title>
        <authorList>
            <person name="Goeker M."/>
        </authorList>
    </citation>
    <scope>NUCLEOTIDE SEQUENCE [LARGE SCALE GENOMIC DNA]</scope>
    <source>
        <strain evidence="2 3">DSM 25082</strain>
    </source>
</reference>
<sequence>MSTPPASSSPLYFDDASTPWTELGDGIRRKIVGHTPELMSVLVQFDQGAVGTVHAHDAHDQIAFCLSGAFECDVGGVKRVIRAGDAFVAPRLTPHGVRALEPNSSLLDQFSPRREDYL</sequence>
<comment type="caution">
    <text evidence="2">The sequence shown here is derived from an EMBL/GenBank/DDBJ whole genome shotgun (WGS) entry which is preliminary data.</text>
</comment>
<dbReference type="PANTHER" id="PTHR40112">
    <property type="entry name" value="H2HPP ISOMERASE"/>
    <property type="match status" value="1"/>
</dbReference>
<evidence type="ECO:0000313" key="3">
    <source>
        <dbReference type="Proteomes" id="UP000295357"/>
    </source>
</evidence>
<dbReference type="SUPFAM" id="SSF51182">
    <property type="entry name" value="RmlC-like cupins"/>
    <property type="match status" value="1"/>
</dbReference>
<dbReference type="AlphaFoldDB" id="A0A4R6MWM4"/>
<dbReference type="InterPro" id="IPR013096">
    <property type="entry name" value="Cupin_2"/>
</dbReference>
<dbReference type="Pfam" id="PF07883">
    <property type="entry name" value="Cupin_2"/>
    <property type="match status" value="1"/>
</dbReference>
<keyword evidence="3" id="KW-1185">Reference proteome</keyword>
<organism evidence="2 3">
    <name type="scientific">Roseateles asaccharophilus</name>
    <dbReference type="NCBI Taxonomy" id="582607"/>
    <lineage>
        <taxon>Bacteria</taxon>
        <taxon>Pseudomonadati</taxon>
        <taxon>Pseudomonadota</taxon>
        <taxon>Betaproteobacteria</taxon>
        <taxon>Burkholderiales</taxon>
        <taxon>Sphaerotilaceae</taxon>
        <taxon>Roseateles</taxon>
    </lineage>
</organism>